<comment type="caution">
    <text evidence="3">The sequence shown here is derived from an EMBL/GenBank/DDBJ whole genome shotgun (WGS) entry which is preliminary data.</text>
</comment>
<gene>
    <name evidence="3" type="ORF">ACIBG2_12995</name>
</gene>
<evidence type="ECO:0000259" key="2">
    <source>
        <dbReference type="Pfam" id="PF16169"/>
    </source>
</evidence>
<evidence type="ECO:0000313" key="3">
    <source>
        <dbReference type="EMBL" id="MFI6498303.1"/>
    </source>
</evidence>
<sequence length="408" mass="45077">MTDKKHLKARIRARMAKTGESYTTARRHILGATAVPEDGGWQFKGGHHPGTAVVARLTGIPEPLVFLAGGGIGAGYILWEFKEHNSASLVLAFSNQWQYYDRWMAKTLDRLAMPYTHHTTGGAKGAARRLAAELDAGRPCVVLPDRYHIGYWRLPKELDGHGGHPVIAYRRDGGFVHVDDRGGAPIRVPEDRMEAARGRVPSYKNSLYVLGERGEADLAEVARDGLRDCAEHLSAPSDSFSLPAWRKWGRLLTDERHAKGWPRVFADGTRLAGALLSIWECAEAVGIDGGNLRDLFADGLDAAAPLLGTPELGDLATEYRRICGMWHEMAETALPYQEFGRIRELTAAVREAVLADGEARKEDAEELWRLRAEADRTQRRVDFPAIAERVLAIHAAESAAIARLREIV</sequence>
<dbReference type="InterPro" id="IPR026935">
    <property type="entry name" value="BtrH_N"/>
</dbReference>
<evidence type="ECO:0000259" key="1">
    <source>
        <dbReference type="Pfam" id="PF14399"/>
    </source>
</evidence>
<reference evidence="3 4" key="1">
    <citation type="submission" date="2024-10" db="EMBL/GenBank/DDBJ databases">
        <title>The Natural Products Discovery Center: Release of the First 8490 Sequenced Strains for Exploring Actinobacteria Biosynthetic Diversity.</title>
        <authorList>
            <person name="Kalkreuter E."/>
            <person name="Kautsar S.A."/>
            <person name="Yang D."/>
            <person name="Bader C.D."/>
            <person name="Teijaro C.N."/>
            <person name="Fluegel L."/>
            <person name="Davis C.M."/>
            <person name="Simpson J.R."/>
            <person name="Lauterbach L."/>
            <person name="Steele A.D."/>
            <person name="Gui C."/>
            <person name="Meng S."/>
            <person name="Li G."/>
            <person name="Viehrig K."/>
            <person name="Ye F."/>
            <person name="Su P."/>
            <person name="Kiefer A.F."/>
            <person name="Nichols A."/>
            <person name="Cepeda A.J."/>
            <person name="Yan W."/>
            <person name="Fan B."/>
            <person name="Jiang Y."/>
            <person name="Adhikari A."/>
            <person name="Zheng C.-J."/>
            <person name="Schuster L."/>
            <person name="Cowan T.M."/>
            <person name="Smanski M.J."/>
            <person name="Chevrette M.G."/>
            <person name="De Carvalho L.P.S."/>
            <person name="Shen B."/>
        </authorList>
    </citation>
    <scope>NUCLEOTIDE SEQUENCE [LARGE SCALE GENOMIC DNA]</scope>
    <source>
        <strain evidence="3 4">NPDC050545</strain>
    </source>
</reference>
<dbReference type="Pfam" id="PF14399">
    <property type="entry name" value="BtrH_N"/>
    <property type="match status" value="1"/>
</dbReference>
<evidence type="ECO:0000313" key="4">
    <source>
        <dbReference type="Proteomes" id="UP001612741"/>
    </source>
</evidence>
<keyword evidence="4" id="KW-1185">Reference proteome</keyword>
<dbReference type="InterPro" id="IPR032369">
    <property type="entry name" value="DUF4872"/>
</dbReference>
<name>A0ABW7YSP4_9ACTN</name>
<dbReference type="Pfam" id="PF16169">
    <property type="entry name" value="DUF4872"/>
    <property type="match status" value="1"/>
</dbReference>
<proteinExistence type="predicted"/>
<protein>
    <submittedName>
        <fullName evidence="3">BtrH N-terminal domain-containing protein</fullName>
    </submittedName>
</protein>
<dbReference type="RefSeq" id="WP_397081557.1">
    <property type="nucleotide sequence ID" value="NZ_JBITGY010000003.1"/>
</dbReference>
<dbReference type="EMBL" id="JBITGY010000003">
    <property type="protein sequence ID" value="MFI6498303.1"/>
    <property type="molecule type" value="Genomic_DNA"/>
</dbReference>
<accession>A0ABW7YSP4</accession>
<organism evidence="3 4">
    <name type="scientific">Nonomuraea typhae</name>
    <dbReference type="NCBI Taxonomy" id="2603600"/>
    <lineage>
        <taxon>Bacteria</taxon>
        <taxon>Bacillati</taxon>
        <taxon>Actinomycetota</taxon>
        <taxon>Actinomycetes</taxon>
        <taxon>Streptosporangiales</taxon>
        <taxon>Streptosporangiaceae</taxon>
        <taxon>Nonomuraea</taxon>
    </lineage>
</organism>
<feature type="domain" description="DUF4872" evidence="2">
    <location>
        <begin position="195"/>
        <end position="343"/>
    </location>
</feature>
<dbReference type="Proteomes" id="UP001612741">
    <property type="component" value="Unassembled WGS sequence"/>
</dbReference>
<feature type="domain" description="Butirosin biosynthesis protein H N-terminal" evidence="1">
    <location>
        <begin position="59"/>
        <end position="180"/>
    </location>
</feature>